<comment type="function">
    <text evidence="1">Telomerase is a ribonucleoprotein enzyme essential for the replication of chromosome termini in most eukaryotes. It elongates telomeres. It is a reverse transcriptase that adds simple sequence repeats to chromosome ends by copying a template sequence within the RNA component of the enzyme.</text>
</comment>
<keyword evidence="1" id="KW-0779">Telomere</keyword>
<feature type="compositionally biased region" description="Basic and acidic residues" evidence="2">
    <location>
        <begin position="8"/>
        <end position="19"/>
    </location>
</feature>
<keyword evidence="1" id="KW-0539">Nucleus</keyword>
<evidence type="ECO:0000256" key="2">
    <source>
        <dbReference type="SAM" id="MobiDB-lite"/>
    </source>
</evidence>
<evidence type="ECO:0000256" key="1">
    <source>
        <dbReference type="RuleBase" id="RU365061"/>
    </source>
</evidence>
<gene>
    <name evidence="3" type="ORF">BDY17DRAFT_318362</name>
</gene>
<keyword evidence="1" id="KW-0158">Chromosome</keyword>
<sequence>MKRKRKITRDARVDKRQKTDAPLNAQPTWPLLRHYYPEVNTLRHYLVSKLSGSKKRQRKLLHYGRSNRVSPSTVHDQAVIRLLDEIVIGTAEKLESIDAESLEEDITIFTQQLSRSECTISPTQGSLSQAEIVDFAIWLLFKRHQGLHRPSHLLAHGFSKFAGGPNSGEHWGVVPGVPGLWSSGSNRHVEALKAHPWAAIPRLLGKGADAILSDLLLRCGVFESVSQSNNLSQMSGPPLCDLKPFPQPERTSKRASAAAGIAKRSISDIRFIRHRMLYAKPGLNERAQPVGLGRAHVLSRDLDVDDEQQTVHVLKYIFPRQFDLHNVFTSSRDSSI</sequence>
<evidence type="ECO:0000313" key="3">
    <source>
        <dbReference type="EMBL" id="KAF2480778.1"/>
    </source>
</evidence>
<dbReference type="OrthoDB" id="289721at2759"/>
<dbReference type="GO" id="GO:0070034">
    <property type="term" value="F:telomerase RNA binding"/>
    <property type="evidence" value="ECO:0007669"/>
    <property type="project" value="TreeGrafter"/>
</dbReference>
<comment type="subcellular location">
    <subcellularLocation>
        <location evidence="1">Nucleus</location>
    </subcellularLocation>
    <subcellularLocation>
        <location evidence="1">Chromosome</location>
        <location evidence="1">Telomere</location>
    </subcellularLocation>
</comment>
<dbReference type="GO" id="GO:0046872">
    <property type="term" value="F:metal ion binding"/>
    <property type="evidence" value="ECO:0007669"/>
    <property type="project" value="UniProtKB-KW"/>
</dbReference>
<dbReference type="AlphaFoldDB" id="A0A6A6PL26"/>
<dbReference type="EC" id="2.7.7.49" evidence="1"/>
<proteinExistence type="inferred from homology"/>
<dbReference type="Proteomes" id="UP000799767">
    <property type="component" value="Unassembled WGS sequence"/>
</dbReference>
<protein>
    <recommendedName>
        <fullName evidence="1">Telomerase reverse transcriptase</fullName>
        <ecNumber evidence="1">2.7.7.49</ecNumber>
    </recommendedName>
    <alternativeName>
        <fullName evidence="1">Telomerase catalytic subunit</fullName>
    </alternativeName>
</protein>
<dbReference type="EMBL" id="MU001639">
    <property type="protein sequence ID" value="KAF2480778.1"/>
    <property type="molecule type" value="Genomic_DNA"/>
</dbReference>
<dbReference type="InterPro" id="IPR003545">
    <property type="entry name" value="Telomerase_RT"/>
</dbReference>
<dbReference type="GO" id="GO:0000781">
    <property type="term" value="C:chromosome, telomeric region"/>
    <property type="evidence" value="ECO:0007669"/>
    <property type="project" value="UniProtKB-SubCell"/>
</dbReference>
<evidence type="ECO:0000313" key="4">
    <source>
        <dbReference type="Proteomes" id="UP000799767"/>
    </source>
</evidence>
<dbReference type="PANTHER" id="PTHR12066">
    <property type="entry name" value="TELOMERASE REVERSE TRANSCRIPTASE"/>
    <property type="match status" value="1"/>
</dbReference>
<keyword evidence="1" id="KW-0460">Magnesium</keyword>
<dbReference type="GO" id="GO:0007004">
    <property type="term" value="P:telomere maintenance via telomerase"/>
    <property type="evidence" value="ECO:0007669"/>
    <property type="project" value="TreeGrafter"/>
</dbReference>
<reference evidence="3" key="1">
    <citation type="journal article" date="2020" name="Stud. Mycol.">
        <title>101 Dothideomycetes genomes: a test case for predicting lifestyles and emergence of pathogens.</title>
        <authorList>
            <person name="Haridas S."/>
            <person name="Albert R."/>
            <person name="Binder M."/>
            <person name="Bloem J."/>
            <person name="Labutti K."/>
            <person name="Salamov A."/>
            <person name="Andreopoulos B."/>
            <person name="Baker S."/>
            <person name="Barry K."/>
            <person name="Bills G."/>
            <person name="Bluhm B."/>
            <person name="Cannon C."/>
            <person name="Castanera R."/>
            <person name="Culley D."/>
            <person name="Daum C."/>
            <person name="Ezra D."/>
            <person name="Gonzalez J."/>
            <person name="Henrissat B."/>
            <person name="Kuo A."/>
            <person name="Liang C."/>
            <person name="Lipzen A."/>
            <person name="Lutzoni F."/>
            <person name="Magnuson J."/>
            <person name="Mondo S."/>
            <person name="Nolan M."/>
            <person name="Ohm R."/>
            <person name="Pangilinan J."/>
            <person name="Park H.-J."/>
            <person name="Ramirez L."/>
            <person name="Alfaro M."/>
            <person name="Sun H."/>
            <person name="Tritt A."/>
            <person name="Yoshinaga Y."/>
            <person name="Zwiers L.-H."/>
            <person name="Turgeon B."/>
            <person name="Goodwin S."/>
            <person name="Spatafora J."/>
            <person name="Crous P."/>
            <person name="Grigoriev I."/>
        </authorList>
    </citation>
    <scope>NUCLEOTIDE SEQUENCE</scope>
    <source>
        <strain evidence="3">CBS 113389</strain>
    </source>
</reference>
<dbReference type="GO" id="GO:0003720">
    <property type="term" value="F:telomerase activity"/>
    <property type="evidence" value="ECO:0007669"/>
    <property type="project" value="InterPro"/>
</dbReference>
<keyword evidence="1" id="KW-0695">RNA-directed DNA polymerase</keyword>
<dbReference type="GO" id="GO:0042162">
    <property type="term" value="F:telomeric DNA binding"/>
    <property type="evidence" value="ECO:0007669"/>
    <property type="project" value="TreeGrafter"/>
</dbReference>
<feature type="region of interest" description="Disordered" evidence="2">
    <location>
        <begin position="1"/>
        <end position="22"/>
    </location>
</feature>
<accession>A0A6A6PL26</accession>
<keyword evidence="4" id="KW-1185">Reference proteome</keyword>
<comment type="similarity">
    <text evidence="1">Belongs to the reverse transcriptase family. Telomerase subfamily.</text>
</comment>
<keyword evidence="1" id="KW-0808">Transferase</keyword>
<keyword evidence="1" id="KW-0479">Metal-binding</keyword>
<organism evidence="3 4">
    <name type="scientific">Neohortaea acidophila</name>
    <dbReference type="NCBI Taxonomy" id="245834"/>
    <lineage>
        <taxon>Eukaryota</taxon>
        <taxon>Fungi</taxon>
        <taxon>Dikarya</taxon>
        <taxon>Ascomycota</taxon>
        <taxon>Pezizomycotina</taxon>
        <taxon>Dothideomycetes</taxon>
        <taxon>Dothideomycetidae</taxon>
        <taxon>Mycosphaerellales</taxon>
        <taxon>Teratosphaeriaceae</taxon>
        <taxon>Neohortaea</taxon>
    </lineage>
</organism>
<keyword evidence="1" id="KW-0548">Nucleotidyltransferase</keyword>
<comment type="catalytic activity">
    <reaction evidence="1">
        <text>DNA(n) + a 2'-deoxyribonucleoside 5'-triphosphate = DNA(n+1) + diphosphate</text>
        <dbReference type="Rhea" id="RHEA:22508"/>
        <dbReference type="Rhea" id="RHEA-COMP:17339"/>
        <dbReference type="Rhea" id="RHEA-COMP:17340"/>
        <dbReference type="ChEBI" id="CHEBI:33019"/>
        <dbReference type="ChEBI" id="CHEBI:61560"/>
        <dbReference type="ChEBI" id="CHEBI:173112"/>
        <dbReference type="EC" id="2.7.7.49"/>
    </reaction>
</comment>
<dbReference type="RefSeq" id="XP_033587348.1">
    <property type="nucleotide sequence ID" value="XM_033736181.1"/>
</dbReference>
<name>A0A6A6PL26_9PEZI</name>
<dbReference type="GO" id="GO:0000333">
    <property type="term" value="C:telomerase catalytic core complex"/>
    <property type="evidence" value="ECO:0007669"/>
    <property type="project" value="TreeGrafter"/>
</dbReference>
<dbReference type="PANTHER" id="PTHR12066:SF0">
    <property type="entry name" value="TELOMERASE REVERSE TRANSCRIPTASE"/>
    <property type="match status" value="1"/>
</dbReference>
<dbReference type="GeneID" id="54477183"/>